<dbReference type="PROSITE" id="PS50142">
    <property type="entry name" value="RNASE_3_2"/>
    <property type="match status" value="1"/>
</dbReference>
<dbReference type="AlphaFoldDB" id="A0A9P6STS6"/>
<evidence type="ECO:0000256" key="2">
    <source>
        <dbReference type="SAM" id="MobiDB-lite"/>
    </source>
</evidence>
<name>A0A9P6STS6_9FUNG</name>
<dbReference type="Proteomes" id="UP000703661">
    <property type="component" value="Unassembled WGS sequence"/>
</dbReference>
<evidence type="ECO:0000256" key="1">
    <source>
        <dbReference type="ARBA" id="ARBA00022801"/>
    </source>
</evidence>
<evidence type="ECO:0000313" key="5">
    <source>
        <dbReference type="Proteomes" id="UP000703661"/>
    </source>
</evidence>
<feature type="region of interest" description="Disordered" evidence="2">
    <location>
        <begin position="1"/>
        <end position="26"/>
    </location>
</feature>
<dbReference type="SUPFAM" id="SSF69065">
    <property type="entry name" value="RNase III domain-like"/>
    <property type="match status" value="1"/>
</dbReference>
<evidence type="ECO:0000313" key="4">
    <source>
        <dbReference type="EMBL" id="KAG0001605.1"/>
    </source>
</evidence>
<sequence length="377" mass="42079">MKRQADQDTISPNTRHPRLSPDQDDTLAEDTIIIDEGEIWEQRKKAILKLGTRSPDLYVCFLSAISLVRRHFSETDDVKTKTGLKFKGVFDSDSEKWECHLSHPSSTTTFESGPFARQDHAICWVAFVACRELRLDFPSIGLTMEGQPANAEGKLTQRISDRLSVNRILSCADDLAVRTFLCRSSPPASRVMQFVKTTVACAYYRGGFYLALAVASGVIGPMEGIDAWGDFALPGAVKGRFTYERLEFLGDAVLDILAAFYFLGRNQQISEGDLCKDVSDSTNNAALGALCLESKYYGHSRHRGLEKHIIDGEQAFLTKKRQACYWTRLLIPKVCFANIIESAFRAVFLDSGFDLEAVGYVFDKIACPFLDSDFPCV</sequence>
<dbReference type="PROSITE" id="PS00517">
    <property type="entry name" value="RNASE_3_1"/>
    <property type="match status" value="1"/>
</dbReference>
<dbReference type="PANTHER" id="PTHR14950:SF37">
    <property type="entry name" value="ENDORIBONUCLEASE DICER"/>
    <property type="match status" value="1"/>
</dbReference>
<keyword evidence="1" id="KW-0378">Hydrolase</keyword>
<reference evidence="4" key="1">
    <citation type="journal article" date="2020" name="Fungal Divers.">
        <title>Resolving the Mortierellaceae phylogeny through synthesis of multi-gene phylogenetics and phylogenomics.</title>
        <authorList>
            <person name="Vandepol N."/>
            <person name="Liber J."/>
            <person name="Desiro A."/>
            <person name="Na H."/>
            <person name="Kennedy M."/>
            <person name="Barry K."/>
            <person name="Grigoriev I.V."/>
            <person name="Miller A.N."/>
            <person name="O'Donnell K."/>
            <person name="Stajich J.E."/>
            <person name="Bonito G."/>
        </authorList>
    </citation>
    <scope>NUCLEOTIDE SEQUENCE</scope>
    <source>
        <strain evidence="4">NRRL 2769</strain>
    </source>
</reference>
<feature type="domain" description="RNase III" evidence="3">
    <location>
        <begin position="243"/>
        <end position="352"/>
    </location>
</feature>
<dbReference type="GO" id="GO:0004525">
    <property type="term" value="F:ribonuclease III activity"/>
    <property type="evidence" value="ECO:0007669"/>
    <property type="project" value="InterPro"/>
</dbReference>
<evidence type="ECO:0000259" key="3">
    <source>
        <dbReference type="PROSITE" id="PS50142"/>
    </source>
</evidence>
<dbReference type="InterPro" id="IPR036389">
    <property type="entry name" value="RNase_III_sf"/>
</dbReference>
<dbReference type="PANTHER" id="PTHR14950">
    <property type="entry name" value="DICER-RELATED"/>
    <property type="match status" value="1"/>
</dbReference>
<dbReference type="CDD" id="cd00593">
    <property type="entry name" value="RIBOc"/>
    <property type="match status" value="1"/>
</dbReference>
<dbReference type="Gene3D" id="1.10.1520.10">
    <property type="entry name" value="Ribonuclease III domain"/>
    <property type="match status" value="1"/>
</dbReference>
<dbReference type="InterPro" id="IPR000999">
    <property type="entry name" value="RNase_III_dom"/>
</dbReference>
<organism evidence="4 5">
    <name type="scientific">Entomortierella chlamydospora</name>
    <dbReference type="NCBI Taxonomy" id="101097"/>
    <lineage>
        <taxon>Eukaryota</taxon>
        <taxon>Fungi</taxon>
        <taxon>Fungi incertae sedis</taxon>
        <taxon>Mucoromycota</taxon>
        <taxon>Mortierellomycotina</taxon>
        <taxon>Mortierellomycetes</taxon>
        <taxon>Mortierellales</taxon>
        <taxon>Mortierellaceae</taxon>
        <taxon>Entomortierella</taxon>
    </lineage>
</organism>
<accession>A0A9P6STS6</accession>
<dbReference type="EMBL" id="JAAAID010003023">
    <property type="protein sequence ID" value="KAG0001605.1"/>
    <property type="molecule type" value="Genomic_DNA"/>
</dbReference>
<keyword evidence="5" id="KW-1185">Reference proteome</keyword>
<gene>
    <name evidence="4" type="primary">DICER1_2</name>
    <name evidence="4" type="ORF">BGZ80_006154</name>
</gene>
<dbReference type="SMART" id="SM00535">
    <property type="entry name" value="RIBOc"/>
    <property type="match status" value="1"/>
</dbReference>
<dbReference type="GO" id="GO:0006396">
    <property type="term" value="P:RNA processing"/>
    <property type="evidence" value="ECO:0007669"/>
    <property type="project" value="InterPro"/>
</dbReference>
<protein>
    <submittedName>
        <fullName evidence="4">Endoribonuclease Dicer</fullName>
    </submittedName>
</protein>
<proteinExistence type="predicted"/>
<comment type="caution">
    <text evidence="4">The sequence shown here is derived from an EMBL/GenBank/DDBJ whole genome shotgun (WGS) entry which is preliminary data.</text>
</comment>
<dbReference type="Pfam" id="PF00636">
    <property type="entry name" value="Ribonuclease_3"/>
    <property type="match status" value="1"/>
</dbReference>